<evidence type="ECO:0000313" key="1">
    <source>
        <dbReference type="EMBL" id="ELY72729.1"/>
    </source>
</evidence>
<evidence type="ECO:0000313" key="4">
    <source>
        <dbReference type="Proteomes" id="UP000234484"/>
    </source>
</evidence>
<dbReference type="EMBL" id="AOIC01000024">
    <property type="protein sequence ID" value="ELY72729.1"/>
    <property type="molecule type" value="Genomic_DNA"/>
</dbReference>
<name>L9YF34_NATGS</name>
<gene>
    <name evidence="1" type="ORF">C490_02803</name>
    <name evidence="2" type="ORF">CYV19_10505</name>
</gene>
<reference evidence="2 4" key="2">
    <citation type="submission" date="2017-12" db="EMBL/GenBank/DDBJ databases">
        <title>The characterization of oligonucleotides binding to NgAgo.</title>
        <authorList>
            <person name="Jiang L."/>
            <person name="He B."/>
            <person name="Kang J."/>
            <person name="Yu M."/>
            <person name="Li N."/>
            <person name="Fang Y."/>
            <person name="Tang Z."/>
            <person name="Wu P."/>
            <person name="Yao P."/>
            <person name="Huang J."/>
        </authorList>
    </citation>
    <scope>NUCLEOTIDE SEQUENCE [LARGE SCALE GENOMIC DNA]</scope>
    <source>
        <strain evidence="2 4">SP2</strain>
        <tissue evidence="2">Freeze-dried powder thallus</tissue>
    </source>
</reference>
<sequence length="91" mass="9679">MSATVLCSLIDCWFDRGLVGLLVLASGHVPTPLPDGGCTDVPVQPLSIAGVPTTTDSKPSDTDRRNVLPVIATSFERSPVKNYNRPAETNE</sequence>
<dbReference type="Proteomes" id="UP000011613">
    <property type="component" value="Unassembled WGS sequence"/>
</dbReference>
<dbReference type="EMBL" id="PKKI01000029">
    <property type="protein sequence ID" value="PLK20253.1"/>
    <property type="molecule type" value="Genomic_DNA"/>
</dbReference>
<proteinExistence type="predicted"/>
<comment type="caution">
    <text evidence="1">The sequence shown here is derived from an EMBL/GenBank/DDBJ whole genome shotgun (WGS) entry which is preliminary data.</text>
</comment>
<organism evidence="1 3">
    <name type="scientific">Natronobacterium gregoryi (strain ATCC 43098 / DSM 3393 / CCM 3738 / CIP 104747 / IAM 13177 / JCM 8860 / NBRC 102187 / NCIMB 2189 / SP2)</name>
    <dbReference type="NCBI Taxonomy" id="797304"/>
    <lineage>
        <taxon>Archaea</taxon>
        <taxon>Methanobacteriati</taxon>
        <taxon>Methanobacteriota</taxon>
        <taxon>Stenosarchaea group</taxon>
        <taxon>Halobacteria</taxon>
        <taxon>Halobacteriales</taxon>
        <taxon>Natrialbaceae</taxon>
        <taxon>Natronobacterium</taxon>
    </lineage>
</organism>
<dbReference type="AlphaFoldDB" id="L9YF34"/>
<evidence type="ECO:0000313" key="3">
    <source>
        <dbReference type="Proteomes" id="UP000011613"/>
    </source>
</evidence>
<accession>L9YF34</accession>
<evidence type="ECO:0000313" key="2">
    <source>
        <dbReference type="EMBL" id="PLK20253.1"/>
    </source>
</evidence>
<reference evidence="1 3" key="1">
    <citation type="journal article" date="2014" name="PLoS Genet.">
        <title>Phylogenetically driven sequencing of extremely halophilic archaea reveals strategies for static and dynamic osmo-response.</title>
        <authorList>
            <person name="Becker E.A."/>
            <person name="Seitzer P.M."/>
            <person name="Tritt A."/>
            <person name="Larsen D."/>
            <person name="Krusor M."/>
            <person name="Yao A.I."/>
            <person name="Wu D."/>
            <person name="Madern D."/>
            <person name="Eisen J.A."/>
            <person name="Darling A.E."/>
            <person name="Facciotti M.T."/>
        </authorList>
    </citation>
    <scope>NUCLEOTIDE SEQUENCE [LARGE SCALE GENOMIC DNA]</scope>
    <source>
        <strain evidence="1 3">SP2</strain>
    </source>
</reference>
<protein>
    <submittedName>
        <fullName evidence="1">Uncharacterized protein</fullName>
    </submittedName>
</protein>
<dbReference type="Proteomes" id="UP000234484">
    <property type="component" value="Unassembled WGS sequence"/>
</dbReference>